<evidence type="ECO:0000313" key="3">
    <source>
        <dbReference type="Proteomes" id="UP000325957"/>
    </source>
</evidence>
<proteinExistence type="predicted"/>
<protein>
    <submittedName>
        <fullName evidence="2">Uncharacterized protein</fullName>
    </submittedName>
</protein>
<feature type="region of interest" description="Disordered" evidence="1">
    <location>
        <begin position="17"/>
        <end position="45"/>
    </location>
</feature>
<evidence type="ECO:0000256" key="1">
    <source>
        <dbReference type="SAM" id="MobiDB-lite"/>
    </source>
</evidence>
<dbReference type="OrthoDB" id="4932181at2"/>
<keyword evidence="3" id="KW-1185">Reference proteome</keyword>
<feature type="region of interest" description="Disordered" evidence="1">
    <location>
        <begin position="80"/>
        <end position="104"/>
    </location>
</feature>
<dbReference type="AlphaFoldDB" id="A0A5J5KV19"/>
<gene>
    <name evidence="2" type="ORF">FCK90_11230</name>
</gene>
<evidence type="ECO:0000313" key="2">
    <source>
        <dbReference type="EMBL" id="KAA9393557.1"/>
    </source>
</evidence>
<comment type="caution">
    <text evidence="2">The sequence shown here is derived from an EMBL/GenBank/DDBJ whole genome shotgun (WGS) entry which is preliminary data.</text>
</comment>
<dbReference type="RefSeq" id="WP_158034399.1">
    <property type="nucleotide sequence ID" value="NZ_ML708622.1"/>
</dbReference>
<feature type="compositionally biased region" description="Basic and acidic residues" evidence="1">
    <location>
        <begin position="17"/>
        <end position="39"/>
    </location>
</feature>
<accession>A0A5J5KV19</accession>
<reference evidence="2 3" key="1">
    <citation type="submission" date="2019-05" db="EMBL/GenBank/DDBJ databases">
        <title>Kocuria coralli sp. nov., a novel actinobacterium isolated from coral reef seawater.</title>
        <authorList>
            <person name="Li J."/>
        </authorList>
    </citation>
    <scope>NUCLEOTIDE SEQUENCE [LARGE SCALE GENOMIC DNA]</scope>
    <source>
        <strain evidence="2 3">SCSIO 13007</strain>
    </source>
</reference>
<sequence>MTTQDSLDHVQSLVQQIREESERQNAEREKELERAEEQGTAKAAATRDQLLGLGLSESDLVVDEKQAAAQQKDIDRLRKELSKSPGGDDGGFDPSQVDLTPGSAPEGVRVLRPAFASVLSATHEQTDARADAPASDWYYNNTEQNPWVWARGAGSGIAGTGVGETSIEVDFWYYFVPTAARFYGVNPYTYYRGFYIVKSDDSWYDSHYARAVVSSHVNVFQYNWKGWNSVNELDVGNDNINVNQRFDTVRNHYYSTLLGANDGAWILNRVKLWVYARGGSAFSQLDFGTGAGNYITAPYVYVS</sequence>
<dbReference type="Proteomes" id="UP000325957">
    <property type="component" value="Unassembled WGS sequence"/>
</dbReference>
<name>A0A5J5KV19_9MICC</name>
<dbReference type="EMBL" id="SZWF01000016">
    <property type="protein sequence ID" value="KAA9393557.1"/>
    <property type="molecule type" value="Genomic_DNA"/>
</dbReference>
<organism evidence="2 3">
    <name type="scientific">Kocuria coralli</name>
    <dbReference type="NCBI Taxonomy" id="1461025"/>
    <lineage>
        <taxon>Bacteria</taxon>
        <taxon>Bacillati</taxon>
        <taxon>Actinomycetota</taxon>
        <taxon>Actinomycetes</taxon>
        <taxon>Micrococcales</taxon>
        <taxon>Micrococcaceae</taxon>
        <taxon>Kocuria</taxon>
    </lineage>
</organism>